<proteinExistence type="inferred from homology"/>
<dbReference type="AlphaFoldDB" id="A0A6G7PY29"/>
<evidence type="ECO:0000256" key="3">
    <source>
        <dbReference type="ARBA" id="ARBA00022448"/>
    </source>
</evidence>
<feature type="transmembrane region" description="Helical" evidence="8">
    <location>
        <begin position="207"/>
        <end position="229"/>
    </location>
</feature>
<feature type="transmembrane region" description="Helical" evidence="8">
    <location>
        <begin position="90"/>
        <end position="111"/>
    </location>
</feature>
<protein>
    <recommendedName>
        <fullName evidence="8">Probable membrane transporter protein</fullName>
    </recommendedName>
</protein>
<keyword evidence="10" id="KW-1185">Reference proteome</keyword>
<keyword evidence="3" id="KW-0813">Transport</keyword>
<evidence type="ECO:0000256" key="4">
    <source>
        <dbReference type="ARBA" id="ARBA00022475"/>
    </source>
</evidence>
<dbReference type="InterPro" id="IPR052017">
    <property type="entry name" value="TSUP"/>
</dbReference>
<feature type="transmembrane region" description="Helical" evidence="8">
    <location>
        <begin position="146"/>
        <end position="165"/>
    </location>
</feature>
<evidence type="ECO:0000313" key="9">
    <source>
        <dbReference type="EMBL" id="QIJ72313.1"/>
    </source>
</evidence>
<dbReference type="GO" id="GO:0005886">
    <property type="term" value="C:plasma membrane"/>
    <property type="evidence" value="ECO:0007669"/>
    <property type="project" value="UniProtKB-SubCell"/>
</dbReference>
<dbReference type="KEGG" id="tav:G4V39_08530"/>
<feature type="transmembrane region" description="Helical" evidence="8">
    <location>
        <begin position="46"/>
        <end position="70"/>
    </location>
</feature>
<dbReference type="PANTHER" id="PTHR30269:SF23">
    <property type="entry name" value="MEMBRANE TRANSPORTER PROTEIN YDHB-RELATED"/>
    <property type="match status" value="1"/>
</dbReference>
<evidence type="ECO:0000256" key="1">
    <source>
        <dbReference type="ARBA" id="ARBA00004651"/>
    </source>
</evidence>
<evidence type="ECO:0000256" key="5">
    <source>
        <dbReference type="ARBA" id="ARBA00022692"/>
    </source>
</evidence>
<name>A0A6G7PY29_9BACT</name>
<evidence type="ECO:0000256" key="6">
    <source>
        <dbReference type="ARBA" id="ARBA00022989"/>
    </source>
</evidence>
<feature type="transmembrane region" description="Helical" evidence="8">
    <location>
        <begin position="6"/>
        <end position="25"/>
    </location>
</feature>
<dbReference type="Pfam" id="PF01925">
    <property type="entry name" value="TauE"/>
    <property type="match status" value="1"/>
</dbReference>
<evidence type="ECO:0000256" key="2">
    <source>
        <dbReference type="ARBA" id="ARBA00009142"/>
    </source>
</evidence>
<feature type="transmembrane region" description="Helical" evidence="8">
    <location>
        <begin position="118"/>
        <end position="140"/>
    </location>
</feature>
<comment type="similarity">
    <text evidence="2 8">Belongs to the 4-toluene sulfonate uptake permease (TSUP) (TC 2.A.102) family.</text>
</comment>
<accession>A0A6G7PY29</accession>
<reference evidence="9 10" key="1">
    <citation type="submission" date="2020-02" db="EMBL/GenBank/DDBJ databases">
        <title>Genome analysis of Thermosulfuriphilus ammonigenes ST65T, an anaerobic thermophilic chemolithoautotrophic bacterium isolated from a deep-sea hydrothermal vent.</title>
        <authorList>
            <person name="Slobodkina G."/>
            <person name="Allioux M."/>
            <person name="Merkel A."/>
            <person name="Alain K."/>
            <person name="Jebbar M."/>
            <person name="Slobodkin A."/>
        </authorList>
    </citation>
    <scope>NUCLEOTIDE SEQUENCE [LARGE SCALE GENOMIC DNA]</scope>
    <source>
        <strain evidence="9 10">ST65</strain>
    </source>
</reference>
<evidence type="ECO:0000256" key="8">
    <source>
        <dbReference type="RuleBase" id="RU363041"/>
    </source>
</evidence>
<comment type="subcellular location">
    <subcellularLocation>
        <location evidence="1 8">Cell membrane</location>
        <topology evidence="1 8">Multi-pass membrane protein</topology>
    </subcellularLocation>
</comment>
<organism evidence="9 10">
    <name type="scientific">Thermosulfuriphilus ammonigenes</name>
    <dbReference type="NCBI Taxonomy" id="1936021"/>
    <lineage>
        <taxon>Bacteria</taxon>
        <taxon>Pseudomonadati</taxon>
        <taxon>Thermodesulfobacteriota</taxon>
        <taxon>Thermodesulfobacteria</taxon>
        <taxon>Thermodesulfobacteriales</taxon>
        <taxon>Thermodesulfobacteriaceae</taxon>
        <taxon>Thermosulfuriphilus</taxon>
    </lineage>
</organism>
<feature type="transmembrane region" description="Helical" evidence="8">
    <location>
        <begin position="300"/>
        <end position="318"/>
    </location>
</feature>
<dbReference type="InterPro" id="IPR002781">
    <property type="entry name" value="TM_pro_TauE-like"/>
</dbReference>
<dbReference type="EMBL" id="CP048877">
    <property type="protein sequence ID" value="QIJ72313.1"/>
    <property type="molecule type" value="Genomic_DNA"/>
</dbReference>
<keyword evidence="5 8" id="KW-0812">Transmembrane</keyword>
<sequence>MGERWRYFAVFASVGAAMALFYSWGEASPEAQQAIDQIVEGDNSRPWWFWPLVLFVVTFLLGILAVLGGVGGGVLYVPIIGGFFPFNLDFVRGAGLLVALSGALAAGPGLLMRNLASLRLAIPVALIASTAAIIGAMIGLALPKNVVQIALGATILGIVVVMTTAKKSEFPEVKRPDALSQALGMWGIYRESSTGEVYKWYVHRTPLGMALFVVIGIMAGMFGLGAGWANVPVLNLVMGAPIKVSVATSKFLLSITDTSAAWVYLNGGCVLPMMVIPSLVGIMLGSFVGVRLLAVAKPAMVRWVVIGMLLFAGLKALLKGLGIWT</sequence>
<evidence type="ECO:0000256" key="7">
    <source>
        <dbReference type="ARBA" id="ARBA00023136"/>
    </source>
</evidence>
<dbReference type="Proteomes" id="UP000502179">
    <property type="component" value="Chromosome"/>
</dbReference>
<gene>
    <name evidence="9" type="ORF">G4V39_08530</name>
</gene>
<feature type="transmembrane region" description="Helical" evidence="8">
    <location>
        <begin position="261"/>
        <end position="288"/>
    </location>
</feature>
<dbReference type="PANTHER" id="PTHR30269">
    <property type="entry name" value="TRANSMEMBRANE PROTEIN YFCA"/>
    <property type="match status" value="1"/>
</dbReference>
<evidence type="ECO:0000313" key="10">
    <source>
        <dbReference type="Proteomes" id="UP000502179"/>
    </source>
</evidence>
<dbReference type="RefSeq" id="WP_166032531.1">
    <property type="nucleotide sequence ID" value="NZ_CP048877.1"/>
</dbReference>
<keyword evidence="6 8" id="KW-1133">Transmembrane helix</keyword>
<keyword evidence="7 8" id="KW-0472">Membrane</keyword>
<keyword evidence="4 8" id="KW-1003">Cell membrane</keyword>